<comment type="caution">
    <text evidence="2">The sequence shown here is derived from an EMBL/GenBank/DDBJ whole genome shotgun (WGS) entry which is preliminary data.</text>
</comment>
<evidence type="ECO:0000313" key="2">
    <source>
        <dbReference type="EMBL" id="RJF92822.1"/>
    </source>
</evidence>
<dbReference type="CDD" id="cd13578">
    <property type="entry name" value="PBP2_Bug27"/>
    <property type="match status" value="1"/>
</dbReference>
<proteinExistence type="inferred from homology"/>
<protein>
    <submittedName>
        <fullName evidence="2">Tripartite tricarboxylate transporter substrate binding protein</fullName>
    </submittedName>
</protein>
<evidence type="ECO:0000256" key="1">
    <source>
        <dbReference type="ARBA" id="ARBA00006987"/>
    </source>
</evidence>
<accession>A0A3A3FMR4</accession>
<dbReference type="PANTHER" id="PTHR42928:SF5">
    <property type="entry name" value="BLR1237 PROTEIN"/>
    <property type="match status" value="1"/>
</dbReference>
<dbReference type="InterPro" id="IPR005064">
    <property type="entry name" value="BUG"/>
</dbReference>
<dbReference type="PIRSF" id="PIRSF017082">
    <property type="entry name" value="YflP"/>
    <property type="match status" value="1"/>
</dbReference>
<gene>
    <name evidence="2" type="ORF">D3871_28350</name>
</gene>
<comment type="similarity">
    <text evidence="1">Belongs to the UPF0065 (bug) family.</text>
</comment>
<organism evidence="2 3">
    <name type="scientific">Noviherbaspirillum saxi</name>
    <dbReference type="NCBI Taxonomy" id="2320863"/>
    <lineage>
        <taxon>Bacteria</taxon>
        <taxon>Pseudomonadati</taxon>
        <taxon>Pseudomonadota</taxon>
        <taxon>Betaproteobacteria</taxon>
        <taxon>Burkholderiales</taxon>
        <taxon>Oxalobacteraceae</taxon>
        <taxon>Noviherbaspirillum</taxon>
    </lineage>
</organism>
<dbReference type="Gene3D" id="3.40.190.10">
    <property type="entry name" value="Periplasmic binding protein-like II"/>
    <property type="match status" value="1"/>
</dbReference>
<dbReference type="SUPFAM" id="SSF53850">
    <property type="entry name" value="Periplasmic binding protein-like II"/>
    <property type="match status" value="1"/>
</dbReference>
<dbReference type="AlphaFoldDB" id="A0A3A3FMR4"/>
<sequence length="280" mass="29650">MDTIARLLAQRLSTQFGQQVIVDNRPGANGVIGSTSVYRSPADGYTLLIQTSTFLVTPMLLKNVPYTVEKDFTPISNLGSVPMIMTANPNLPYKNLAEFLSAAKTDSSKFTFSTAALGSPGHLAQEAIKRDAKISIPIVPYKGTGPALADVIGGHVSSTIDALPSSLPHIKSGKLKALAVTSAKRIPQMPEVPTVAESGLPGFEVTSWYGLFAPTGLPAPLAQKIQKEVAIAMKSESVSKALTDQGFVIQGSTPEELASHVKAENVKLGRLVKDAKINIE</sequence>
<dbReference type="PANTHER" id="PTHR42928">
    <property type="entry name" value="TRICARBOXYLATE-BINDING PROTEIN"/>
    <property type="match status" value="1"/>
</dbReference>
<evidence type="ECO:0000313" key="3">
    <source>
        <dbReference type="Proteomes" id="UP000265955"/>
    </source>
</evidence>
<dbReference type="EMBL" id="QYUO01000003">
    <property type="protein sequence ID" value="RJF92822.1"/>
    <property type="molecule type" value="Genomic_DNA"/>
</dbReference>
<name>A0A3A3FMR4_9BURK</name>
<reference evidence="3" key="1">
    <citation type="submission" date="2018-09" db="EMBL/GenBank/DDBJ databases">
        <authorList>
            <person name="Zhu H."/>
        </authorList>
    </citation>
    <scope>NUCLEOTIDE SEQUENCE [LARGE SCALE GENOMIC DNA]</scope>
    <source>
        <strain evidence="3">K1R23-30</strain>
    </source>
</reference>
<keyword evidence="3" id="KW-1185">Reference proteome</keyword>
<dbReference type="OrthoDB" id="9125369at2"/>
<dbReference type="Proteomes" id="UP000265955">
    <property type="component" value="Unassembled WGS sequence"/>
</dbReference>
<dbReference type="Gene3D" id="3.40.190.150">
    <property type="entry name" value="Bordetella uptake gene, domain 1"/>
    <property type="match status" value="1"/>
</dbReference>
<dbReference type="Pfam" id="PF03401">
    <property type="entry name" value="TctC"/>
    <property type="match status" value="1"/>
</dbReference>
<dbReference type="InterPro" id="IPR042100">
    <property type="entry name" value="Bug_dom1"/>
</dbReference>